<dbReference type="FunFam" id="1.10.150.20:FF:000003">
    <property type="entry name" value="DNA polymerase I"/>
    <property type="match status" value="1"/>
</dbReference>
<dbReference type="CDD" id="cd06139">
    <property type="entry name" value="DNA_polA_I_Ecoli_like_exo"/>
    <property type="match status" value="1"/>
</dbReference>
<dbReference type="SMART" id="SM00475">
    <property type="entry name" value="53EXOc"/>
    <property type="match status" value="1"/>
</dbReference>
<proteinExistence type="inferred from homology"/>
<dbReference type="AlphaFoldDB" id="A0A916JMU5"/>
<dbReference type="CDD" id="cd09898">
    <property type="entry name" value="H3TH_53EXO"/>
    <property type="match status" value="1"/>
</dbReference>
<evidence type="ECO:0000256" key="11">
    <source>
        <dbReference type="ARBA" id="ARBA00022932"/>
    </source>
</evidence>
<dbReference type="GO" id="GO:0003677">
    <property type="term" value="F:DNA binding"/>
    <property type="evidence" value="ECO:0007669"/>
    <property type="project" value="UniProtKB-UniRule"/>
</dbReference>
<dbReference type="KEGG" id="ptan:CRYO30217_01916"/>
<evidence type="ECO:0000256" key="15">
    <source>
        <dbReference type="NCBIfam" id="TIGR00593"/>
    </source>
</evidence>
<dbReference type="CDD" id="cd09859">
    <property type="entry name" value="PIN_53EXO"/>
    <property type="match status" value="1"/>
</dbReference>
<evidence type="ECO:0000259" key="19">
    <source>
        <dbReference type="SMART" id="SM00482"/>
    </source>
</evidence>
<feature type="domain" description="DNA-directed DNA polymerase family A palm" evidence="19">
    <location>
        <begin position="687"/>
        <end position="894"/>
    </location>
</feature>
<dbReference type="InterPro" id="IPR001098">
    <property type="entry name" value="DNA-dir_DNA_pol_A_palm_dom"/>
</dbReference>
<dbReference type="EC" id="2.7.7.7" evidence="2 15"/>
<evidence type="ECO:0000256" key="13">
    <source>
        <dbReference type="ARBA" id="ARBA00023204"/>
    </source>
</evidence>
<dbReference type="InterPro" id="IPR002421">
    <property type="entry name" value="5-3_exonuclease"/>
</dbReference>
<keyword evidence="13 16" id="KW-0234">DNA repair</keyword>
<dbReference type="Pfam" id="PF00476">
    <property type="entry name" value="DNA_pol_A"/>
    <property type="match status" value="1"/>
</dbReference>
<dbReference type="FunFam" id="1.10.150.20:FF:000002">
    <property type="entry name" value="DNA polymerase I"/>
    <property type="match status" value="1"/>
</dbReference>
<dbReference type="InterPro" id="IPR036397">
    <property type="entry name" value="RNaseH_sf"/>
</dbReference>
<dbReference type="InterPro" id="IPR043502">
    <property type="entry name" value="DNA/RNA_pol_sf"/>
</dbReference>
<feature type="domain" description="3'-5' exonuclease" evidence="17">
    <location>
        <begin position="337"/>
        <end position="518"/>
    </location>
</feature>
<dbReference type="SUPFAM" id="SSF88723">
    <property type="entry name" value="PIN domain-like"/>
    <property type="match status" value="1"/>
</dbReference>
<dbReference type="PRINTS" id="PR00868">
    <property type="entry name" value="DNAPOLI"/>
</dbReference>
<sequence>MKKLYLLDAYALIFRAHFAFIRNPRINSKGLNTSAIFGFVNSLLEVLNKEKPTHIAVVFDVAGRNVREKIYEEYKANRDETPEDIRLAVPYIHKILEAMNIPALGVEGYEADDVIGTLAKKAEKAGFQTYMVTPDKDYAQLVSENIFMWKPGRSGNPSEVWDVEKVKEKFDVERPEQVIDILGLWGDSVDNIPGIPGIGEKTSKKLVKQYGSVEGLIEHAEELKGKQKENVINFAEQGLMSKELATIILDVPVELDEKALVYEDPDNDKVIEVFSELEFRTLLKKVVKDEDASLVPTASTPSEEDNGQMSLFGEQQETVEELPDEFKSLENAKELNYTLVEDEKGLKKALKSLSKYKEICFDTETSSLDELDTTLLGIALSGAKNEAWYIAVPQEFNARMIFRKALQKFFSNEKITWIAHNVKFDLKVLKREKITVQGQLFDTMIAHYLLEPEQRHNMDVLSETYLNYKPVSIETLIGPKGKNQKSMADLQPSEIKDYACEDADVTFQLFQLFKDRVDDSYLEKLFYEVEMPLVRVLMEMEMEGINLDVEALGEFSEELNTELIDLQQRIIDAAGVEFNVDSPKQLGDVLFETMNLSEKAKKTKTGQYKTDEATLVKLQGKHPIIDDILEYRQMKKLKSTYVDALPKLVNPKTGRIHTTYFQTVAATGRLSSNHPNLQNIPIRSTRGKEIRKAFKARSTDYKIMAADYSQIELRIIAALSGDKGMIEAFKSGQDIHAATAAKVFDVPLEEVSREQRSKAKMVNFGIIYGISAFGLSQRLGISRTEAKEIIDNYFEKYSRIKEYMDESIEFARKHEYVETILKRRRYLPKINAGNGMERGFAERNAINAPIQGSAADVIKIAMINVQERMKKEALKSKLLLQVHDELVFDVHKDEVDLMRTLAKEEMERAVQLEVPLEVEEGVADNWLDAH</sequence>
<dbReference type="Pfam" id="PF02739">
    <property type="entry name" value="5_3_exonuc_N"/>
    <property type="match status" value="1"/>
</dbReference>
<dbReference type="GO" id="GO:0006261">
    <property type="term" value="P:DNA-templated DNA replication"/>
    <property type="evidence" value="ECO:0007669"/>
    <property type="project" value="UniProtKB-UniRule"/>
</dbReference>
<dbReference type="SUPFAM" id="SSF47807">
    <property type="entry name" value="5' to 3' exonuclease, C-terminal subdomain"/>
    <property type="match status" value="1"/>
</dbReference>
<dbReference type="InterPro" id="IPR029060">
    <property type="entry name" value="PIN-like_dom_sf"/>
</dbReference>
<evidence type="ECO:0000259" key="18">
    <source>
        <dbReference type="SMART" id="SM00475"/>
    </source>
</evidence>
<dbReference type="Gene3D" id="1.20.1060.10">
    <property type="entry name" value="Taq DNA Polymerase, Chain T, domain 4"/>
    <property type="match status" value="1"/>
</dbReference>
<dbReference type="PANTHER" id="PTHR10133">
    <property type="entry name" value="DNA POLYMERASE I"/>
    <property type="match status" value="1"/>
</dbReference>
<evidence type="ECO:0000313" key="21">
    <source>
        <dbReference type="Proteomes" id="UP000683507"/>
    </source>
</evidence>
<evidence type="ECO:0000256" key="2">
    <source>
        <dbReference type="ARBA" id="ARBA00012417"/>
    </source>
</evidence>
<dbReference type="InterPro" id="IPR019760">
    <property type="entry name" value="DNA-dir_DNA_pol_A_CS"/>
</dbReference>
<dbReference type="PANTHER" id="PTHR10133:SF27">
    <property type="entry name" value="DNA POLYMERASE NU"/>
    <property type="match status" value="1"/>
</dbReference>
<dbReference type="EMBL" id="OU015584">
    <property type="protein sequence ID" value="CAG5082438.1"/>
    <property type="molecule type" value="Genomic_DNA"/>
</dbReference>
<dbReference type="PROSITE" id="PS00447">
    <property type="entry name" value="DNA_POLYMERASE_A"/>
    <property type="match status" value="1"/>
</dbReference>
<dbReference type="SUPFAM" id="SSF53098">
    <property type="entry name" value="Ribonuclease H-like"/>
    <property type="match status" value="1"/>
</dbReference>
<evidence type="ECO:0000256" key="9">
    <source>
        <dbReference type="ARBA" id="ARBA00022801"/>
    </source>
</evidence>
<dbReference type="InterPro" id="IPR012337">
    <property type="entry name" value="RNaseH-like_sf"/>
</dbReference>
<evidence type="ECO:0000259" key="17">
    <source>
        <dbReference type="SMART" id="SM00474"/>
    </source>
</evidence>
<dbReference type="InterPro" id="IPR020045">
    <property type="entry name" value="DNA_polI_H3TH"/>
</dbReference>
<dbReference type="Pfam" id="PF01367">
    <property type="entry name" value="5_3_exonuc"/>
    <property type="match status" value="1"/>
</dbReference>
<keyword evidence="7" id="KW-0540">Nuclease</keyword>
<gene>
    <name evidence="16 20" type="primary">polA</name>
    <name evidence="20" type="ORF">CRYO30217_01916</name>
</gene>
<dbReference type="Gene3D" id="3.40.50.1010">
    <property type="entry name" value="5'-nuclease"/>
    <property type="match status" value="1"/>
</dbReference>
<keyword evidence="5 16" id="KW-0548">Nucleotidyltransferase</keyword>
<dbReference type="Gene3D" id="3.30.420.10">
    <property type="entry name" value="Ribonuclease H-like superfamily/Ribonuclease H"/>
    <property type="match status" value="1"/>
</dbReference>
<keyword evidence="12 16" id="KW-0238">DNA-binding</keyword>
<keyword evidence="4 16" id="KW-0808">Transferase</keyword>
<dbReference type="Gene3D" id="1.10.150.20">
    <property type="entry name" value="5' to 3' exonuclease, C-terminal subdomain"/>
    <property type="match status" value="2"/>
</dbReference>
<keyword evidence="10 16" id="KW-0269">Exonuclease</keyword>
<dbReference type="FunFam" id="1.20.1060.10:FF:000001">
    <property type="entry name" value="DNA polymerase I"/>
    <property type="match status" value="1"/>
</dbReference>
<dbReference type="Pfam" id="PF01612">
    <property type="entry name" value="DNA_pol_A_exo1"/>
    <property type="match status" value="1"/>
</dbReference>
<name>A0A916JMU5_9FLAO</name>
<reference evidence="20" key="1">
    <citation type="submission" date="2021-04" db="EMBL/GenBank/DDBJ databases">
        <authorList>
            <person name="Rodrigo-Torres L."/>
            <person name="Arahal R. D."/>
            <person name="Lucena T."/>
        </authorList>
    </citation>
    <scope>NUCLEOTIDE SEQUENCE</scope>
    <source>
        <strain evidence="20">AS29M-1</strain>
    </source>
</reference>
<keyword evidence="9 16" id="KW-0378">Hydrolase</keyword>
<evidence type="ECO:0000256" key="10">
    <source>
        <dbReference type="ARBA" id="ARBA00022839"/>
    </source>
</evidence>
<dbReference type="GO" id="GO:0008409">
    <property type="term" value="F:5'-3' exonuclease activity"/>
    <property type="evidence" value="ECO:0007669"/>
    <property type="project" value="UniProtKB-UniRule"/>
</dbReference>
<dbReference type="NCBIfam" id="TIGR00593">
    <property type="entry name" value="pola"/>
    <property type="match status" value="1"/>
</dbReference>
<dbReference type="GO" id="GO:0008408">
    <property type="term" value="F:3'-5' exonuclease activity"/>
    <property type="evidence" value="ECO:0007669"/>
    <property type="project" value="UniProtKB-UniRule"/>
</dbReference>
<evidence type="ECO:0000256" key="1">
    <source>
        <dbReference type="ARBA" id="ARBA00007705"/>
    </source>
</evidence>
<dbReference type="RefSeq" id="WP_258542113.1">
    <property type="nucleotide sequence ID" value="NZ_OU015584.1"/>
</dbReference>
<evidence type="ECO:0000256" key="5">
    <source>
        <dbReference type="ARBA" id="ARBA00022695"/>
    </source>
</evidence>
<comment type="similarity">
    <text evidence="1 16">Belongs to the DNA polymerase type-A family.</text>
</comment>
<dbReference type="Gene3D" id="3.30.70.370">
    <property type="match status" value="1"/>
</dbReference>
<dbReference type="InterPro" id="IPR008918">
    <property type="entry name" value="HhH2"/>
</dbReference>
<comment type="function">
    <text evidence="16">In addition to polymerase activity, this DNA polymerase exhibits 3'-5' and 5'-3' exonuclease activity.</text>
</comment>
<dbReference type="InterPro" id="IPR002562">
    <property type="entry name" value="3'-5'_exonuclease_dom"/>
</dbReference>
<dbReference type="SMART" id="SM00474">
    <property type="entry name" value="35EXOc"/>
    <property type="match status" value="1"/>
</dbReference>
<dbReference type="InterPro" id="IPR018320">
    <property type="entry name" value="DNA_polymerase_1"/>
</dbReference>
<protein>
    <recommendedName>
        <fullName evidence="3 15">DNA polymerase I</fullName>
        <ecNumber evidence="2 15">2.7.7.7</ecNumber>
    </recommendedName>
</protein>
<dbReference type="GO" id="GO:0006302">
    <property type="term" value="P:double-strand break repair"/>
    <property type="evidence" value="ECO:0007669"/>
    <property type="project" value="TreeGrafter"/>
</dbReference>
<keyword evidence="21" id="KW-1185">Reference proteome</keyword>
<dbReference type="CDD" id="cd08637">
    <property type="entry name" value="DNA_pol_A_pol_I_C"/>
    <property type="match status" value="1"/>
</dbReference>
<accession>A0A916JMU5</accession>
<comment type="catalytic activity">
    <reaction evidence="14 16">
        <text>DNA(n) + a 2'-deoxyribonucleoside 5'-triphosphate = DNA(n+1) + diphosphate</text>
        <dbReference type="Rhea" id="RHEA:22508"/>
        <dbReference type="Rhea" id="RHEA-COMP:17339"/>
        <dbReference type="Rhea" id="RHEA-COMP:17340"/>
        <dbReference type="ChEBI" id="CHEBI:33019"/>
        <dbReference type="ChEBI" id="CHEBI:61560"/>
        <dbReference type="ChEBI" id="CHEBI:173112"/>
        <dbReference type="EC" id="2.7.7.7"/>
    </reaction>
</comment>
<evidence type="ECO:0000256" key="14">
    <source>
        <dbReference type="ARBA" id="ARBA00049244"/>
    </source>
</evidence>
<dbReference type="InterPro" id="IPR002298">
    <property type="entry name" value="DNA_polymerase_A"/>
</dbReference>
<dbReference type="InterPro" id="IPR036279">
    <property type="entry name" value="5-3_exonuclease_C_sf"/>
</dbReference>
<evidence type="ECO:0000256" key="3">
    <source>
        <dbReference type="ARBA" id="ARBA00020311"/>
    </source>
</evidence>
<dbReference type="SUPFAM" id="SSF56672">
    <property type="entry name" value="DNA/RNA polymerases"/>
    <property type="match status" value="1"/>
</dbReference>
<evidence type="ECO:0000256" key="6">
    <source>
        <dbReference type="ARBA" id="ARBA00022705"/>
    </source>
</evidence>
<keyword evidence="6 16" id="KW-0235">DNA replication</keyword>
<keyword evidence="11 16" id="KW-0239">DNA-directed DNA polymerase</keyword>
<evidence type="ECO:0000256" key="16">
    <source>
        <dbReference type="RuleBase" id="RU004460"/>
    </source>
</evidence>
<dbReference type="GO" id="GO:0003887">
    <property type="term" value="F:DNA-directed DNA polymerase activity"/>
    <property type="evidence" value="ECO:0007669"/>
    <property type="project" value="UniProtKB-UniRule"/>
</dbReference>
<feature type="domain" description="5'-3' exonuclease" evidence="18">
    <location>
        <begin position="2"/>
        <end position="263"/>
    </location>
</feature>
<organism evidence="20 21">
    <name type="scientific">Parvicella tangerina</name>
    <dbReference type="NCBI Taxonomy" id="2829795"/>
    <lineage>
        <taxon>Bacteria</taxon>
        <taxon>Pseudomonadati</taxon>
        <taxon>Bacteroidota</taxon>
        <taxon>Flavobacteriia</taxon>
        <taxon>Flavobacteriales</taxon>
        <taxon>Parvicellaceae</taxon>
        <taxon>Parvicella</taxon>
    </lineage>
</organism>
<evidence type="ECO:0000256" key="12">
    <source>
        <dbReference type="ARBA" id="ARBA00023125"/>
    </source>
</evidence>
<keyword evidence="8 16" id="KW-0227">DNA damage</keyword>
<evidence type="ECO:0000313" key="20">
    <source>
        <dbReference type="EMBL" id="CAG5082438.1"/>
    </source>
</evidence>
<evidence type="ECO:0000256" key="8">
    <source>
        <dbReference type="ARBA" id="ARBA00022763"/>
    </source>
</evidence>
<dbReference type="InterPro" id="IPR020046">
    <property type="entry name" value="5-3_exonucl_a-hlix_arch_N"/>
</dbReference>
<dbReference type="SMART" id="SM00279">
    <property type="entry name" value="HhH2"/>
    <property type="match status" value="1"/>
</dbReference>
<dbReference type="SMART" id="SM00482">
    <property type="entry name" value="POLAc"/>
    <property type="match status" value="1"/>
</dbReference>
<dbReference type="Proteomes" id="UP000683507">
    <property type="component" value="Chromosome"/>
</dbReference>
<dbReference type="NCBIfam" id="NF004397">
    <property type="entry name" value="PRK05755.1"/>
    <property type="match status" value="1"/>
</dbReference>
<evidence type="ECO:0000256" key="7">
    <source>
        <dbReference type="ARBA" id="ARBA00022722"/>
    </source>
</evidence>
<evidence type="ECO:0000256" key="4">
    <source>
        <dbReference type="ARBA" id="ARBA00022679"/>
    </source>
</evidence>